<proteinExistence type="predicted"/>
<comment type="caution">
    <text evidence="4">The sequence shown here is derived from an EMBL/GenBank/DDBJ whole genome shotgun (WGS) entry which is preliminary data.</text>
</comment>
<feature type="region of interest" description="Disordered" evidence="1">
    <location>
        <begin position="18"/>
        <end position="61"/>
    </location>
</feature>
<keyword evidence="2" id="KW-0472">Membrane</keyword>
<evidence type="ECO:0000256" key="1">
    <source>
        <dbReference type="SAM" id="MobiDB-lite"/>
    </source>
</evidence>
<reference evidence="4" key="1">
    <citation type="journal article" date="2020" name="Stud. Mycol.">
        <title>101 Dothideomycetes genomes: a test case for predicting lifestyles and emergence of pathogens.</title>
        <authorList>
            <person name="Haridas S."/>
            <person name="Albert R."/>
            <person name="Binder M."/>
            <person name="Bloem J."/>
            <person name="Labutti K."/>
            <person name="Salamov A."/>
            <person name="Andreopoulos B."/>
            <person name="Baker S."/>
            <person name="Barry K."/>
            <person name="Bills G."/>
            <person name="Bluhm B."/>
            <person name="Cannon C."/>
            <person name="Castanera R."/>
            <person name="Culley D."/>
            <person name="Daum C."/>
            <person name="Ezra D."/>
            <person name="Gonzalez J."/>
            <person name="Henrissat B."/>
            <person name="Kuo A."/>
            <person name="Liang C."/>
            <person name="Lipzen A."/>
            <person name="Lutzoni F."/>
            <person name="Magnuson J."/>
            <person name="Mondo S."/>
            <person name="Nolan M."/>
            <person name="Ohm R."/>
            <person name="Pangilinan J."/>
            <person name="Park H.-J."/>
            <person name="Ramirez L."/>
            <person name="Alfaro M."/>
            <person name="Sun H."/>
            <person name="Tritt A."/>
            <person name="Yoshinaga Y."/>
            <person name="Zwiers L.-H."/>
            <person name="Turgeon B."/>
            <person name="Goodwin S."/>
            <person name="Spatafora J."/>
            <person name="Crous P."/>
            <person name="Grigoriev I."/>
        </authorList>
    </citation>
    <scope>NUCLEOTIDE SEQUENCE</scope>
    <source>
        <strain evidence="4">CBS 133067</strain>
    </source>
</reference>
<feature type="domain" description="DUF7729" evidence="3">
    <location>
        <begin position="54"/>
        <end position="258"/>
    </location>
</feature>
<name>A0A9P4I9T7_9PEZI</name>
<keyword evidence="2" id="KW-0812">Transmembrane</keyword>
<organism evidence="4 5">
    <name type="scientific">Rhizodiscina lignyota</name>
    <dbReference type="NCBI Taxonomy" id="1504668"/>
    <lineage>
        <taxon>Eukaryota</taxon>
        <taxon>Fungi</taxon>
        <taxon>Dikarya</taxon>
        <taxon>Ascomycota</taxon>
        <taxon>Pezizomycotina</taxon>
        <taxon>Dothideomycetes</taxon>
        <taxon>Pleosporomycetidae</taxon>
        <taxon>Aulographales</taxon>
        <taxon>Rhizodiscinaceae</taxon>
        <taxon>Rhizodiscina</taxon>
    </lineage>
</organism>
<feature type="compositionally biased region" description="Low complexity" evidence="1">
    <location>
        <begin position="25"/>
        <end position="51"/>
    </location>
</feature>
<dbReference type="AlphaFoldDB" id="A0A9P4I9T7"/>
<feature type="transmembrane region" description="Helical" evidence="2">
    <location>
        <begin position="272"/>
        <end position="289"/>
    </location>
</feature>
<gene>
    <name evidence="4" type="ORF">NA57DRAFT_67903</name>
</gene>
<accession>A0A9P4I9T7</accession>
<dbReference type="PANTHER" id="PTHR39460">
    <property type="entry name" value="EXPRESSED PROTEIN"/>
    <property type="match status" value="1"/>
</dbReference>
<evidence type="ECO:0000259" key="3">
    <source>
        <dbReference type="Pfam" id="PF24855"/>
    </source>
</evidence>
<dbReference type="InterPro" id="IPR056146">
    <property type="entry name" value="DUF7729"/>
</dbReference>
<dbReference type="Pfam" id="PF24855">
    <property type="entry name" value="DUF7729"/>
    <property type="match status" value="1"/>
</dbReference>
<protein>
    <recommendedName>
        <fullName evidence="3">DUF7729 domain-containing protein</fullName>
    </recommendedName>
</protein>
<evidence type="ECO:0000256" key="2">
    <source>
        <dbReference type="SAM" id="Phobius"/>
    </source>
</evidence>
<evidence type="ECO:0000313" key="4">
    <source>
        <dbReference type="EMBL" id="KAF2095513.1"/>
    </source>
</evidence>
<sequence length="290" mass="30975">MRLARRDEASIPSFSIADVSTSKPASSTSRGNATTTTTTSSSTATQTGSPTNSPLPQPFDTNLGNNFTSTCPQFFNSFLKNSTFQNCVPFSLLLQTSQAFFQASKSLVRITQVLDASCDVSFNTCNSIMSDLAVQLKDPNNCGTDFTNNNPIVLQAYDGFIAYQPMFQAACQKDKKGTYCFADAITNTSSAADSYPYYLPLNIELPGGARPTCDTCLQETMSIFANAASNASQPISNTYKDAAQQINIGCGPDFVNSTISVRTGGASAMDGMVAFAPIITLFVALFTLLF</sequence>
<dbReference type="EMBL" id="ML978131">
    <property type="protein sequence ID" value="KAF2095513.1"/>
    <property type="molecule type" value="Genomic_DNA"/>
</dbReference>
<evidence type="ECO:0000313" key="5">
    <source>
        <dbReference type="Proteomes" id="UP000799772"/>
    </source>
</evidence>
<dbReference type="Proteomes" id="UP000799772">
    <property type="component" value="Unassembled WGS sequence"/>
</dbReference>
<dbReference type="PANTHER" id="PTHR39460:SF1">
    <property type="entry name" value="C6 TRANSCRIPTION FACTOR"/>
    <property type="match status" value="1"/>
</dbReference>
<keyword evidence="2" id="KW-1133">Transmembrane helix</keyword>
<keyword evidence="5" id="KW-1185">Reference proteome</keyword>
<dbReference type="OrthoDB" id="2564812at2759"/>